<accession>A0AAW6LXR3</accession>
<organism evidence="3 4">
    <name type="scientific">Bacteroides cellulosilyticus</name>
    <dbReference type="NCBI Taxonomy" id="246787"/>
    <lineage>
        <taxon>Bacteria</taxon>
        <taxon>Pseudomonadati</taxon>
        <taxon>Bacteroidota</taxon>
        <taxon>Bacteroidia</taxon>
        <taxon>Bacteroidales</taxon>
        <taxon>Bacteroidaceae</taxon>
        <taxon>Bacteroides</taxon>
    </lineage>
</organism>
<dbReference type="Gene3D" id="2.60.200.20">
    <property type="match status" value="1"/>
</dbReference>
<evidence type="ECO:0000256" key="1">
    <source>
        <dbReference type="SAM" id="Phobius"/>
    </source>
</evidence>
<gene>
    <name evidence="3" type="ORF">PZH42_04565</name>
</gene>
<evidence type="ECO:0000259" key="2">
    <source>
        <dbReference type="PROSITE" id="PS50006"/>
    </source>
</evidence>
<keyword evidence="1" id="KW-0812">Transmembrane</keyword>
<sequence length="256" mass="29981">MKLNSNEVTTFLFYRLAFQKSKNRINMLLREVTVGRAPDSDILYNQNCIHVSNAHAVIYSNGNQLIFKDTSTNGTLINNMQIHHQSIVINYGDMILLAGKYPLTWDRICIFFPLEKKPTQFNEGYNPNIHNKTVANPDYHSPQKYEDISSKSSNTTNVEVEITRFNWGAFFLYPLWGFANGMWWLFLISFFFGWFFPIPNLLFGIMGSKWAWQNKRWNDINHFVEVQDSWKKWGIGLFIANIFLFVLFFIILMATA</sequence>
<keyword evidence="1" id="KW-0472">Membrane</keyword>
<feature type="transmembrane region" description="Helical" evidence="1">
    <location>
        <begin position="233"/>
        <end position="254"/>
    </location>
</feature>
<dbReference type="AlphaFoldDB" id="A0AAW6LXR3"/>
<dbReference type="SUPFAM" id="SSF49879">
    <property type="entry name" value="SMAD/FHA domain"/>
    <property type="match status" value="1"/>
</dbReference>
<dbReference type="CDD" id="cd00060">
    <property type="entry name" value="FHA"/>
    <property type="match status" value="1"/>
</dbReference>
<comment type="caution">
    <text evidence="3">The sequence shown here is derived from an EMBL/GenBank/DDBJ whole genome shotgun (WGS) entry which is preliminary data.</text>
</comment>
<keyword evidence="1" id="KW-1133">Transmembrane helix</keyword>
<evidence type="ECO:0000313" key="3">
    <source>
        <dbReference type="EMBL" id="MDE8693368.1"/>
    </source>
</evidence>
<evidence type="ECO:0000313" key="4">
    <source>
        <dbReference type="Proteomes" id="UP001221924"/>
    </source>
</evidence>
<protein>
    <submittedName>
        <fullName evidence="3">FHA domain-containing protein</fullName>
    </submittedName>
</protein>
<dbReference type="Pfam" id="PF00498">
    <property type="entry name" value="FHA"/>
    <property type="match status" value="1"/>
</dbReference>
<dbReference type="Proteomes" id="UP001221924">
    <property type="component" value="Unassembled WGS sequence"/>
</dbReference>
<dbReference type="PROSITE" id="PS50006">
    <property type="entry name" value="FHA_DOMAIN"/>
    <property type="match status" value="1"/>
</dbReference>
<dbReference type="InterPro" id="IPR008984">
    <property type="entry name" value="SMAD_FHA_dom_sf"/>
</dbReference>
<dbReference type="RefSeq" id="WP_275202649.1">
    <property type="nucleotide sequence ID" value="NZ_JARFID010000003.1"/>
</dbReference>
<feature type="transmembrane region" description="Helical" evidence="1">
    <location>
        <begin position="170"/>
        <end position="196"/>
    </location>
</feature>
<feature type="domain" description="FHA" evidence="2">
    <location>
        <begin position="32"/>
        <end position="82"/>
    </location>
</feature>
<dbReference type="InterPro" id="IPR000253">
    <property type="entry name" value="FHA_dom"/>
</dbReference>
<proteinExistence type="predicted"/>
<dbReference type="EMBL" id="JARFID010000003">
    <property type="protein sequence ID" value="MDE8693368.1"/>
    <property type="molecule type" value="Genomic_DNA"/>
</dbReference>
<reference evidence="3" key="1">
    <citation type="submission" date="2023-03" db="EMBL/GenBank/DDBJ databases">
        <title>DFI Biobank Strains.</title>
        <authorList>
            <person name="Mostad J."/>
            <person name="Paddock L."/>
            <person name="Medina S."/>
            <person name="Waligurski E."/>
            <person name="Barat B."/>
            <person name="Smith R."/>
            <person name="Burgo V."/>
            <person name="Metcalfe C."/>
            <person name="Woodson C."/>
            <person name="Sundararajan A."/>
            <person name="Ramaswamy R."/>
            <person name="Lin H."/>
            <person name="Pamer E.G."/>
        </authorList>
    </citation>
    <scope>NUCLEOTIDE SEQUENCE</scope>
    <source>
        <strain evidence="3">DFI.9.5</strain>
    </source>
</reference>
<dbReference type="SMART" id="SM00240">
    <property type="entry name" value="FHA"/>
    <property type="match status" value="1"/>
</dbReference>
<name>A0AAW6LXR3_9BACE</name>